<dbReference type="RefSeq" id="WP_420244406.1">
    <property type="nucleotide sequence ID" value="NZ_BOPV01000001.1"/>
</dbReference>
<name>A0A8S8XGG7_9PROT</name>
<dbReference type="SMART" id="SM00317">
    <property type="entry name" value="SET"/>
    <property type="match status" value="1"/>
</dbReference>
<dbReference type="Gene3D" id="2.170.270.10">
    <property type="entry name" value="SET domain"/>
    <property type="match status" value="1"/>
</dbReference>
<accession>A0A8S8XGG7</accession>
<dbReference type="InterPro" id="IPR001214">
    <property type="entry name" value="SET_dom"/>
</dbReference>
<evidence type="ECO:0000313" key="2">
    <source>
        <dbReference type="EMBL" id="GIL41071.1"/>
    </source>
</evidence>
<keyword evidence="3" id="KW-1185">Reference proteome</keyword>
<dbReference type="AlphaFoldDB" id="A0A8S8XGG7"/>
<comment type="caution">
    <text evidence="2">The sequence shown here is derived from an EMBL/GenBank/DDBJ whole genome shotgun (WGS) entry which is preliminary data.</text>
</comment>
<dbReference type="PROSITE" id="PS50280">
    <property type="entry name" value="SET"/>
    <property type="match status" value="1"/>
</dbReference>
<feature type="domain" description="SET" evidence="1">
    <location>
        <begin position="4"/>
        <end position="113"/>
    </location>
</feature>
<gene>
    <name evidence="2" type="ORF">TMPK1_33080</name>
</gene>
<dbReference type="Pfam" id="PF00856">
    <property type="entry name" value="SET"/>
    <property type="match status" value="1"/>
</dbReference>
<proteinExistence type="predicted"/>
<evidence type="ECO:0000259" key="1">
    <source>
        <dbReference type="PROSITE" id="PS50280"/>
    </source>
</evidence>
<protein>
    <submittedName>
        <fullName evidence="2">SET domain-containing protein-lysine N-methyltransferase</fullName>
    </submittedName>
</protein>
<dbReference type="InterPro" id="IPR046341">
    <property type="entry name" value="SET_dom_sf"/>
</dbReference>
<reference evidence="2" key="1">
    <citation type="submission" date="2021-02" db="EMBL/GenBank/DDBJ databases">
        <title>Genome sequence of Rhodospirillales sp. strain TMPK1 isolated from soil.</title>
        <authorList>
            <person name="Nakai R."/>
            <person name="Kusada H."/>
            <person name="Tamaki H."/>
        </authorList>
    </citation>
    <scope>NUCLEOTIDE SEQUENCE</scope>
    <source>
        <strain evidence="2">TMPK1</strain>
    </source>
</reference>
<dbReference type="Proteomes" id="UP000681075">
    <property type="component" value="Unassembled WGS sequence"/>
</dbReference>
<dbReference type="SUPFAM" id="SSF82199">
    <property type="entry name" value="SET domain"/>
    <property type="match status" value="1"/>
</dbReference>
<dbReference type="EMBL" id="BOPV01000001">
    <property type="protein sequence ID" value="GIL41071.1"/>
    <property type="molecule type" value="Genomic_DNA"/>
</dbReference>
<evidence type="ECO:0000313" key="3">
    <source>
        <dbReference type="Proteomes" id="UP000681075"/>
    </source>
</evidence>
<organism evidence="2 3">
    <name type="scientific">Roseiterribacter gracilis</name>
    <dbReference type="NCBI Taxonomy" id="2812848"/>
    <lineage>
        <taxon>Bacteria</taxon>
        <taxon>Pseudomonadati</taxon>
        <taxon>Pseudomonadota</taxon>
        <taxon>Alphaproteobacteria</taxon>
        <taxon>Rhodospirillales</taxon>
        <taxon>Roseiterribacteraceae</taxon>
        <taxon>Roseiterribacter</taxon>
    </lineage>
</organism>
<sequence length="125" mass="13580">MMLVPTYVAASAIHGLGLFAAEPIAAGTIVWRFAPGLDQVIPPERVNDLPAHARAFLDRYAFESAFFPNGLLLSFDDTRFINHADDPNIDNTGIDSIARRDIAANEELTCDYRELDGDVAFVGGA</sequence>